<feature type="transmembrane region" description="Helical" evidence="2">
    <location>
        <begin position="7"/>
        <end position="30"/>
    </location>
</feature>
<dbReference type="EMBL" id="CP044205">
    <property type="protein sequence ID" value="QFY43892.1"/>
    <property type="molecule type" value="Genomic_DNA"/>
</dbReference>
<evidence type="ECO:0000313" key="3">
    <source>
        <dbReference type="EMBL" id="QFY43892.1"/>
    </source>
</evidence>
<evidence type="ECO:0000256" key="2">
    <source>
        <dbReference type="SAM" id="Phobius"/>
    </source>
</evidence>
<feature type="compositionally biased region" description="Basic and acidic residues" evidence="1">
    <location>
        <begin position="64"/>
        <end position="78"/>
    </location>
</feature>
<evidence type="ECO:0000256" key="1">
    <source>
        <dbReference type="SAM" id="MobiDB-lite"/>
    </source>
</evidence>
<accession>A0A5Q0BL91</accession>
<dbReference type="Proteomes" id="UP000325755">
    <property type="component" value="Chromosome"/>
</dbReference>
<feature type="transmembrane region" description="Helical" evidence="2">
    <location>
        <begin position="36"/>
        <end position="58"/>
    </location>
</feature>
<dbReference type="AlphaFoldDB" id="A0A5Q0BL91"/>
<organism evidence="3 4">
    <name type="scientific">Candidatus Methylospira mobilis</name>
    <dbReference type="NCBI Taxonomy" id="1808979"/>
    <lineage>
        <taxon>Bacteria</taxon>
        <taxon>Pseudomonadati</taxon>
        <taxon>Pseudomonadota</taxon>
        <taxon>Gammaproteobacteria</taxon>
        <taxon>Methylococcales</taxon>
        <taxon>Methylococcaceae</taxon>
        <taxon>Candidatus Methylospira</taxon>
    </lineage>
</organism>
<sequence length="87" mass="9964">MVITLKILAVLIVLILIVGLINPRWVLFWMKSPDRLTLSSICIIAFMATWTGIAKLTLTPKQLSAEHHQQQDERENDQRNALQLDAR</sequence>
<proteinExistence type="predicted"/>
<keyword evidence="2" id="KW-1133">Transmembrane helix</keyword>
<name>A0A5Q0BL91_9GAMM</name>
<keyword evidence="2" id="KW-0472">Membrane</keyword>
<dbReference type="InParanoid" id="A0A5Q0BL91"/>
<dbReference type="RefSeq" id="WP_153249869.1">
    <property type="nucleotide sequence ID" value="NZ_CP044205.1"/>
</dbReference>
<evidence type="ECO:0000313" key="4">
    <source>
        <dbReference type="Proteomes" id="UP000325755"/>
    </source>
</evidence>
<keyword evidence="2" id="KW-0812">Transmembrane</keyword>
<protein>
    <submittedName>
        <fullName evidence="3">Uncharacterized protein</fullName>
    </submittedName>
</protein>
<gene>
    <name evidence="3" type="ORF">F6R98_15690</name>
</gene>
<dbReference type="OrthoDB" id="5573529at2"/>
<feature type="region of interest" description="Disordered" evidence="1">
    <location>
        <begin position="64"/>
        <end position="87"/>
    </location>
</feature>
<keyword evidence="4" id="KW-1185">Reference proteome</keyword>
<reference evidence="3 4" key="1">
    <citation type="submission" date="2019-09" db="EMBL/GenBank/DDBJ databases">
        <title>Ecophysiology of the spiral-shaped methanotroph Methylospira mobilis as revealed by the complete genome sequence.</title>
        <authorList>
            <person name="Oshkin I.Y."/>
            <person name="Dedysh S.N."/>
            <person name="Miroshnikov K."/>
            <person name="Danilova O.V."/>
            <person name="Hakobyan A."/>
            <person name="Liesack W."/>
        </authorList>
    </citation>
    <scope>NUCLEOTIDE SEQUENCE [LARGE SCALE GENOMIC DNA]</scope>
    <source>
        <strain evidence="3 4">Shm1</strain>
    </source>
</reference>
<dbReference type="KEGG" id="mmob:F6R98_15690"/>